<dbReference type="AlphaFoldDB" id="A0A226E2H1"/>
<evidence type="ECO:0000259" key="5">
    <source>
        <dbReference type="Pfam" id="PF00135"/>
    </source>
</evidence>
<feature type="compositionally biased region" description="Low complexity" evidence="3">
    <location>
        <begin position="11"/>
        <end position="21"/>
    </location>
</feature>
<dbReference type="Proteomes" id="UP000198287">
    <property type="component" value="Unassembled WGS sequence"/>
</dbReference>
<dbReference type="InterPro" id="IPR051093">
    <property type="entry name" value="Neuroligin/BSAL"/>
</dbReference>
<name>A0A226E2H1_FOLCA</name>
<accession>A0A226E2H1</accession>
<keyword evidence="2" id="KW-0325">Glycoprotein</keyword>
<dbReference type="InterPro" id="IPR002018">
    <property type="entry name" value="CarbesteraseB"/>
</dbReference>
<protein>
    <submittedName>
        <fullName evidence="6">Neuroligin-1</fullName>
    </submittedName>
</protein>
<dbReference type="InterPro" id="IPR029058">
    <property type="entry name" value="AB_hydrolase_fold"/>
</dbReference>
<keyword evidence="4" id="KW-1133">Transmembrane helix</keyword>
<evidence type="ECO:0000256" key="1">
    <source>
        <dbReference type="ARBA" id="ARBA00005964"/>
    </source>
</evidence>
<feature type="compositionally biased region" description="Gly residues" evidence="3">
    <location>
        <begin position="22"/>
        <end position="41"/>
    </location>
</feature>
<keyword evidence="4" id="KW-0812">Transmembrane</keyword>
<comment type="similarity">
    <text evidence="1">Belongs to the type-B carboxylesterase/lipase family.</text>
</comment>
<dbReference type="SUPFAM" id="SSF53474">
    <property type="entry name" value="alpha/beta-Hydrolases"/>
    <property type="match status" value="1"/>
</dbReference>
<evidence type="ECO:0000256" key="4">
    <source>
        <dbReference type="SAM" id="Phobius"/>
    </source>
</evidence>
<keyword evidence="7" id="KW-1185">Reference proteome</keyword>
<gene>
    <name evidence="6" type="ORF">Fcan01_13655</name>
</gene>
<feature type="domain" description="Carboxylesterase type B" evidence="5">
    <location>
        <begin position="47"/>
        <end position="91"/>
    </location>
</feature>
<organism evidence="6 7">
    <name type="scientific">Folsomia candida</name>
    <name type="common">Springtail</name>
    <dbReference type="NCBI Taxonomy" id="158441"/>
    <lineage>
        <taxon>Eukaryota</taxon>
        <taxon>Metazoa</taxon>
        <taxon>Ecdysozoa</taxon>
        <taxon>Arthropoda</taxon>
        <taxon>Hexapoda</taxon>
        <taxon>Collembola</taxon>
        <taxon>Entomobryomorpha</taxon>
        <taxon>Isotomoidea</taxon>
        <taxon>Isotomidae</taxon>
        <taxon>Proisotominae</taxon>
        <taxon>Folsomia</taxon>
    </lineage>
</organism>
<evidence type="ECO:0000313" key="7">
    <source>
        <dbReference type="Proteomes" id="UP000198287"/>
    </source>
</evidence>
<evidence type="ECO:0000256" key="2">
    <source>
        <dbReference type="ARBA" id="ARBA00023180"/>
    </source>
</evidence>
<dbReference type="PANTHER" id="PTHR43903">
    <property type="entry name" value="NEUROLIGIN"/>
    <property type="match status" value="1"/>
</dbReference>
<dbReference type="Gene3D" id="3.40.50.1820">
    <property type="entry name" value="alpha/beta hydrolase"/>
    <property type="match status" value="1"/>
</dbReference>
<evidence type="ECO:0000313" key="6">
    <source>
        <dbReference type="EMBL" id="OXA51945.1"/>
    </source>
</evidence>
<proteinExistence type="inferred from homology"/>
<feature type="transmembrane region" description="Helical" evidence="4">
    <location>
        <begin position="146"/>
        <end position="167"/>
    </location>
</feature>
<feature type="region of interest" description="Disordered" evidence="3">
    <location>
        <begin position="1"/>
        <end position="41"/>
    </location>
</feature>
<keyword evidence="4" id="KW-0472">Membrane</keyword>
<feature type="transmembrane region" description="Helical" evidence="4">
    <location>
        <begin position="113"/>
        <end position="134"/>
    </location>
</feature>
<dbReference type="EMBL" id="LNIX01000007">
    <property type="protein sequence ID" value="OXA51945.1"/>
    <property type="molecule type" value="Genomic_DNA"/>
</dbReference>
<dbReference type="Pfam" id="PF00135">
    <property type="entry name" value="COesterase"/>
    <property type="match status" value="1"/>
</dbReference>
<sequence>MYLFISDARGKGFPSSSSSINGGDGGGENMGGGGGGGESASGEGGVGLAIVVILQGESWEWGSGNVIDGSSLASYGHVMVITLNYRLNVLGLSHGVFSIHILLLFGWLKVEQVSFVVFICTGLACFLLACFHVGPTPRGKRRVEKLRGINLISLIISLYALRTWHFWQVKARKVIAPSSSFFFPTWPSSLQEEEEEGDPFAIQDSKNVQKVGE</sequence>
<comment type="caution">
    <text evidence="6">The sequence shown here is derived from an EMBL/GenBank/DDBJ whole genome shotgun (WGS) entry which is preliminary data.</text>
</comment>
<evidence type="ECO:0000256" key="3">
    <source>
        <dbReference type="SAM" id="MobiDB-lite"/>
    </source>
</evidence>
<reference evidence="6 7" key="1">
    <citation type="submission" date="2015-12" db="EMBL/GenBank/DDBJ databases">
        <title>The genome of Folsomia candida.</title>
        <authorList>
            <person name="Faddeeva A."/>
            <person name="Derks M.F."/>
            <person name="Anvar Y."/>
            <person name="Smit S."/>
            <person name="Van Straalen N."/>
            <person name="Roelofs D."/>
        </authorList>
    </citation>
    <scope>NUCLEOTIDE SEQUENCE [LARGE SCALE GENOMIC DNA]</scope>
    <source>
        <strain evidence="6 7">VU population</strain>
        <tissue evidence="6">Whole body</tissue>
    </source>
</reference>
<feature type="transmembrane region" description="Helical" evidence="4">
    <location>
        <begin position="87"/>
        <end position="107"/>
    </location>
</feature>